<dbReference type="GO" id="GO:0032955">
    <property type="term" value="P:regulation of division septum assembly"/>
    <property type="evidence" value="ECO:0007669"/>
    <property type="project" value="InterPro"/>
</dbReference>
<dbReference type="HAMAP" id="MF_00262">
    <property type="entry name" value="MinE"/>
    <property type="match status" value="1"/>
</dbReference>
<dbReference type="Pfam" id="PF03776">
    <property type="entry name" value="MinE"/>
    <property type="match status" value="1"/>
</dbReference>
<accession>A0A6M8HNS3</accession>
<comment type="function">
    <text evidence="3 4">Prevents the cell division inhibition by proteins MinC and MinD at internal division sites while permitting inhibition at polar sites. This ensures cell division at the proper site by restricting the formation of a division septum at the midpoint of the long axis of the cell.</text>
</comment>
<dbReference type="GO" id="GO:0051301">
    <property type="term" value="P:cell division"/>
    <property type="evidence" value="ECO:0007669"/>
    <property type="project" value="UniProtKB-KW"/>
</dbReference>
<dbReference type="Gene3D" id="3.30.1070.10">
    <property type="entry name" value="Cell division topological specificity factor MinE"/>
    <property type="match status" value="1"/>
</dbReference>
<dbReference type="NCBIfam" id="NF001422">
    <property type="entry name" value="PRK00296.1"/>
    <property type="match status" value="1"/>
</dbReference>
<dbReference type="NCBIfam" id="TIGR01215">
    <property type="entry name" value="minE"/>
    <property type="match status" value="1"/>
</dbReference>
<keyword evidence="4 5" id="KW-0132">Cell division</keyword>
<protein>
    <recommendedName>
        <fullName evidence="2 4">Cell division topological specificity factor</fullName>
    </recommendedName>
</protein>
<dbReference type="RefSeq" id="WP_171834934.1">
    <property type="nucleotide sequence ID" value="NZ_CP053708.1"/>
</dbReference>
<dbReference type="EMBL" id="CP053708">
    <property type="protein sequence ID" value="QKE89945.1"/>
    <property type="molecule type" value="Genomic_DNA"/>
</dbReference>
<evidence type="ECO:0000313" key="5">
    <source>
        <dbReference type="EMBL" id="QKE89945.1"/>
    </source>
</evidence>
<dbReference type="InterPro" id="IPR036707">
    <property type="entry name" value="MinE_sf"/>
</dbReference>
<comment type="similarity">
    <text evidence="1 4">Belongs to the MinE family.</text>
</comment>
<evidence type="ECO:0000256" key="3">
    <source>
        <dbReference type="ARBA" id="ARBA00025265"/>
    </source>
</evidence>
<keyword evidence="4" id="KW-0131">Cell cycle</keyword>
<evidence type="ECO:0000313" key="6">
    <source>
        <dbReference type="Proteomes" id="UP000500767"/>
    </source>
</evidence>
<keyword evidence="6" id="KW-1185">Reference proteome</keyword>
<dbReference type="SUPFAM" id="SSF55229">
    <property type="entry name" value="Cell division protein MinE topological specificity domain"/>
    <property type="match status" value="1"/>
</dbReference>
<evidence type="ECO:0000256" key="4">
    <source>
        <dbReference type="HAMAP-Rule" id="MF_00262"/>
    </source>
</evidence>
<dbReference type="InterPro" id="IPR005527">
    <property type="entry name" value="MinE"/>
</dbReference>
<gene>
    <name evidence="4 5" type="primary">minE</name>
    <name evidence="5" type="ORF">HN018_07705</name>
</gene>
<dbReference type="AlphaFoldDB" id="A0A6M8HNS3"/>
<evidence type="ECO:0000256" key="1">
    <source>
        <dbReference type="ARBA" id="ARBA00008168"/>
    </source>
</evidence>
<dbReference type="Proteomes" id="UP000500767">
    <property type="component" value="Chromosome"/>
</dbReference>
<organism evidence="5 6">
    <name type="scientific">Lichenicola cladoniae</name>
    <dbReference type="NCBI Taxonomy" id="1484109"/>
    <lineage>
        <taxon>Bacteria</taxon>
        <taxon>Pseudomonadati</taxon>
        <taxon>Pseudomonadota</taxon>
        <taxon>Alphaproteobacteria</taxon>
        <taxon>Acetobacterales</taxon>
        <taxon>Acetobacteraceae</taxon>
        <taxon>Lichenicola</taxon>
    </lineage>
</organism>
<evidence type="ECO:0000256" key="2">
    <source>
        <dbReference type="ARBA" id="ARBA00020112"/>
    </source>
</evidence>
<dbReference type="KEGG" id="lck:HN018_07705"/>
<reference evidence="5 6" key="1">
    <citation type="journal article" date="2014" name="World J. Microbiol. Biotechnol.">
        <title>Biodiversity and physiological characteristics of Antarctic and Arctic lichens-associated bacteria.</title>
        <authorList>
            <person name="Lee Y.M."/>
            <person name="Kim E.H."/>
            <person name="Lee H.K."/>
            <person name="Hong S.G."/>
        </authorList>
    </citation>
    <scope>NUCLEOTIDE SEQUENCE [LARGE SCALE GENOMIC DNA]</scope>
    <source>
        <strain evidence="5 6">PAMC 26569</strain>
    </source>
</reference>
<sequence>MSFLSQFFAKRSSAPVARDRLQILLAHERTSGEGQSELIAKLREEILDVIARHVPIDRDKVQIKLDRGAAVSTLEIDIEVPQLKKKLDPVIAKPNVVEAGIKKNLDAKADPASGNQSLPTGP</sequence>
<proteinExistence type="inferred from homology"/>
<name>A0A6M8HNS3_9PROT</name>